<evidence type="ECO:0000313" key="7">
    <source>
        <dbReference type="EMBL" id="AVM42673.1"/>
    </source>
</evidence>
<dbReference type="PANTHER" id="PTHR43053">
    <property type="entry name" value="GLYCOSIDASE FAMILY 31"/>
    <property type="match status" value="1"/>
</dbReference>
<dbReference type="CDD" id="cd06592">
    <property type="entry name" value="GH31_NET37"/>
    <property type="match status" value="1"/>
</dbReference>
<dbReference type="RefSeq" id="WP_106012626.1">
    <property type="nucleotide sequence ID" value="NZ_CP027226.1"/>
</dbReference>
<dbReference type="KEGG" id="fsa:C5Q98_05355"/>
<dbReference type="SUPFAM" id="SSF51445">
    <property type="entry name" value="(Trans)glycosidases"/>
    <property type="match status" value="1"/>
</dbReference>
<evidence type="ECO:0000259" key="5">
    <source>
        <dbReference type="Pfam" id="PF01055"/>
    </source>
</evidence>
<gene>
    <name evidence="7" type="ORF">C5Q98_05355</name>
</gene>
<dbReference type="EMBL" id="CP027226">
    <property type="protein sequence ID" value="AVM42673.1"/>
    <property type="molecule type" value="Genomic_DNA"/>
</dbReference>
<dbReference type="AlphaFoldDB" id="A0A2S0KNS5"/>
<dbReference type="PANTHER" id="PTHR43053:SF4">
    <property type="entry name" value="MYOGENESIS-REGULATING GLYCOSIDASE"/>
    <property type="match status" value="1"/>
</dbReference>
<dbReference type="Gene3D" id="3.20.20.80">
    <property type="entry name" value="Glycosidases"/>
    <property type="match status" value="1"/>
</dbReference>
<dbReference type="SUPFAM" id="SSF51011">
    <property type="entry name" value="Glycosyl hydrolase domain"/>
    <property type="match status" value="1"/>
</dbReference>
<dbReference type="InterPro" id="IPR048395">
    <property type="entry name" value="Glyco_hydro_31_C"/>
</dbReference>
<evidence type="ECO:0000256" key="3">
    <source>
        <dbReference type="ARBA" id="ARBA00023295"/>
    </source>
</evidence>
<keyword evidence="2 4" id="KW-0378">Hydrolase</keyword>
<keyword evidence="3 4" id="KW-0326">Glycosidase</keyword>
<reference evidence="8" key="1">
    <citation type="submission" date="2018-02" db="EMBL/GenBank/DDBJ databases">
        <authorList>
            <person name="Holder M.E."/>
            <person name="Ajami N.J."/>
            <person name="Petrosino J.F."/>
        </authorList>
    </citation>
    <scope>NUCLEOTIDE SEQUENCE [LARGE SCALE GENOMIC DNA]</scope>
    <source>
        <strain evidence="8">CCUG 47711</strain>
    </source>
</reference>
<dbReference type="GO" id="GO:0004553">
    <property type="term" value="F:hydrolase activity, hydrolyzing O-glycosyl compounds"/>
    <property type="evidence" value="ECO:0007669"/>
    <property type="project" value="InterPro"/>
</dbReference>
<dbReference type="InterPro" id="IPR017853">
    <property type="entry name" value="GH"/>
</dbReference>
<dbReference type="InterPro" id="IPR050985">
    <property type="entry name" value="Alpha-glycosidase_related"/>
</dbReference>
<dbReference type="OrthoDB" id="176168at2"/>
<dbReference type="InterPro" id="IPR000322">
    <property type="entry name" value="Glyco_hydro_31_TIM"/>
</dbReference>
<dbReference type="Proteomes" id="UP000237947">
    <property type="component" value="Chromosome"/>
</dbReference>
<dbReference type="Pfam" id="PF21365">
    <property type="entry name" value="Glyco_hydro_31_3rd"/>
    <property type="match status" value="1"/>
</dbReference>
<feature type="domain" description="Glycosyl hydrolase family 31 C-terminal" evidence="6">
    <location>
        <begin position="427"/>
        <end position="502"/>
    </location>
</feature>
<dbReference type="Gene3D" id="2.60.40.1180">
    <property type="entry name" value="Golgi alpha-mannosidase II"/>
    <property type="match status" value="1"/>
</dbReference>
<name>A0A2S0KNS5_9FIRM</name>
<feature type="domain" description="Glycoside hydrolase family 31 TIM barrel" evidence="5">
    <location>
        <begin position="129"/>
        <end position="416"/>
    </location>
</feature>
<comment type="similarity">
    <text evidence="1 4">Belongs to the glycosyl hydrolase 31 family.</text>
</comment>
<accession>A0A2S0KNS5</accession>
<evidence type="ECO:0000256" key="4">
    <source>
        <dbReference type="RuleBase" id="RU361185"/>
    </source>
</evidence>
<organism evidence="7 8">
    <name type="scientific">Fastidiosipila sanguinis</name>
    <dbReference type="NCBI Taxonomy" id="236753"/>
    <lineage>
        <taxon>Bacteria</taxon>
        <taxon>Bacillati</taxon>
        <taxon>Bacillota</taxon>
        <taxon>Clostridia</taxon>
        <taxon>Eubacteriales</taxon>
        <taxon>Oscillospiraceae</taxon>
        <taxon>Fastidiosipila</taxon>
    </lineage>
</organism>
<evidence type="ECO:0000313" key="8">
    <source>
        <dbReference type="Proteomes" id="UP000237947"/>
    </source>
</evidence>
<dbReference type="Pfam" id="PF01055">
    <property type="entry name" value="Glyco_hydro_31_2nd"/>
    <property type="match status" value="1"/>
</dbReference>
<proteinExistence type="inferred from homology"/>
<protein>
    <submittedName>
        <fullName evidence="7">Glycosyl hydrolase family 31</fullName>
    </submittedName>
</protein>
<sequence length="506" mass="58456">MQEFKFLEEEHWYGGYVNDGIEQPYTSNSDCKVDLSFNDGSNQMVDFFISNKGRLLYKQNNELEFIVEFSNGTILASDSAELLANTNEQTLATAYALAKEKCFSKQDIKLAKEFFETPIYNSWIELTFNQNQKDIIRYAKDNIKYSMPAGILMIDDGWSDYYGKWKFSVEKFPKPQEMINELNSLGYKIMLWICPFITADTFEYRELAKKDFLLKDSQGEIYISNWWNGHSAVLDLLNKDAKKWLETQLEALIEDLGVAGFKFDAGDIRYYPHSNTDEIQASIEQSNAWRDLCSEYSFNELRAATNAAGMNIMERLADKDHSWDNKGIASLIPNSITASMMGHTYSSPDMIGGGEYLHFYNVDSLDEEIFVRWAQIAAFMPVMQFSAAPYRVLSENNQARINKAINLRLELKDYIMEIVETSFKEKSPIVAPIEFYYPEIKEKLYDQFCFGKDLIIAPITTANTNKREVFLPRGKWENFNTKEIIDIEQGKFVASSDDLPIYKQIK</sequence>
<dbReference type="InterPro" id="IPR013780">
    <property type="entry name" value="Glyco_hydro_b"/>
</dbReference>
<evidence type="ECO:0000256" key="2">
    <source>
        <dbReference type="ARBA" id="ARBA00022801"/>
    </source>
</evidence>
<dbReference type="GO" id="GO:0005975">
    <property type="term" value="P:carbohydrate metabolic process"/>
    <property type="evidence" value="ECO:0007669"/>
    <property type="project" value="InterPro"/>
</dbReference>
<evidence type="ECO:0000259" key="6">
    <source>
        <dbReference type="Pfam" id="PF21365"/>
    </source>
</evidence>
<keyword evidence="8" id="KW-1185">Reference proteome</keyword>
<evidence type="ECO:0000256" key="1">
    <source>
        <dbReference type="ARBA" id="ARBA00007806"/>
    </source>
</evidence>